<dbReference type="FunFam" id="3.80.10.10:FF:000041">
    <property type="entry name" value="LRR receptor-like serine/threonine-protein kinase ERECTA"/>
    <property type="match status" value="1"/>
</dbReference>
<evidence type="ECO:0000256" key="12">
    <source>
        <dbReference type="SAM" id="Phobius"/>
    </source>
</evidence>
<dbReference type="PRINTS" id="PR00019">
    <property type="entry name" value="LEURICHRPT"/>
</dbReference>
<dbReference type="InterPro" id="IPR013210">
    <property type="entry name" value="LRR_N_plant-typ"/>
</dbReference>
<evidence type="ECO:0000256" key="10">
    <source>
        <dbReference type="ARBA" id="ARBA00023170"/>
    </source>
</evidence>
<dbReference type="Gene3D" id="3.80.10.10">
    <property type="entry name" value="Ribonuclease Inhibitor"/>
    <property type="match status" value="6"/>
</dbReference>
<proteinExistence type="inferred from homology"/>
<keyword evidence="4" id="KW-0433">Leucine-rich repeat</keyword>
<dbReference type="Proteomes" id="UP000694886">
    <property type="component" value="Chromosome 7"/>
</dbReference>
<keyword evidence="5 12" id="KW-0812">Transmembrane</keyword>
<feature type="transmembrane region" description="Helical" evidence="12">
    <location>
        <begin position="1017"/>
        <end position="1037"/>
    </location>
</feature>
<keyword evidence="10" id="KW-0675">Receptor</keyword>
<dbReference type="AlphaFoldDB" id="A0AB32WR69"/>
<evidence type="ECO:0000256" key="11">
    <source>
        <dbReference type="ARBA" id="ARBA00023180"/>
    </source>
</evidence>
<comment type="subcellular location">
    <subcellularLocation>
        <location evidence="1">Cell membrane</location>
        <topology evidence="1">Single-pass type I membrane protein</topology>
    </subcellularLocation>
</comment>
<dbReference type="Pfam" id="PF23598">
    <property type="entry name" value="LRR_14"/>
    <property type="match status" value="1"/>
</dbReference>
<dbReference type="Pfam" id="PF00560">
    <property type="entry name" value="LRR_1"/>
    <property type="match status" value="2"/>
</dbReference>
<keyword evidence="11" id="KW-0325">Glycoprotein</keyword>
<dbReference type="InterPro" id="IPR003591">
    <property type="entry name" value="Leu-rich_rpt_typical-subtyp"/>
</dbReference>
<reference evidence="16" key="1">
    <citation type="journal article" date="1997" name="Nucleic Acids Res.">
        <title>tRNAscan-SE: a program for improved detection of transfer RNA genes in genomic sequence.</title>
        <authorList>
            <person name="Lowe T.M."/>
            <person name="Eddy S.R."/>
        </authorList>
    </citation>
    <scope>NUCLEOTIDE SEQUENCE [LARGE SCALE GENOMIC DNA]</scope>
    <source>
        <strain evidence="16">r\B97-61/B2</strain>
    </source>
</reference>
<dbReference type="SMART" id="SM00369">
    <property type="entry name" value="LRR_TYP"/>
    <property type="match status" value="11"/>
</dbReference>
<dbReference type="InterPro" id="IPR032675">
    <property type="entry name" value="LRR_dom_sf"/>
</dbReference>
<dbReference type="FunFam" id="3.80.10.10:FF:000111">
    <property type="entry name" value="LRR receptor-like serine/threonine-protein kinase ERECTA"/>
    <property type="match status" value="1"/>
</dbReference>
<dbReference type="SUPFAM" id="SSF52047">
    <property type="entry name" value="RNI-like"/>
    <property type="match status" value="1"/>
</dbReference>
<evidence type="ECO:0000259" key="14">
    <source>
        <dbReference type="Pfam" id="PF08263"/>
    </source>
</evidence>
<reference evidence="17" key="2">
    <citation type="submission" date="2025-08" db="UniProtKB">
        <authorList>
            <consortium name="RefSeq"/>
        </authorList>
    </citation>
    <scope>IDENTIFICATION</scope>
</reference>
<accession>A0AB32WR69</accession>
<evidence type="ECO:0000256" key="1">
    <source>
        <dbReference type="ARBA" id="ARBA00004251"/>
    </source>
</evidence>
<dbReference type="Pfam" id="PF08263">
    <property type="entry name" value="LRRNT_2"/>
    <property type="match status" value="1"/>
</dbReference>
<evidence type="ECO:0000259" key="15">
    <source>
        <dbReference type="Pfam" id="PF23598"/>
    </source>
</evidence>
<dbReference type="GO" id="GO:0005886">
    <property type="term" value="C:plasma membrane"/>
    <property type="evidence" value="ECO:0007669"/>
    <property type="project" value="UniProtKB-SubCell"/>
</dbReference>
<keyword evidence="8 12" id="KW-1133">Transmembrane helix</keyword>
<dbReference type="SUPFAM" id="SSF52058">
    <property type="entry name" value="L domain-like"/>
    <property type="match status" value="2"/>
</dbReference>
<dbReference type="InterPro" id="IPR055414">
    <property type="entry name" value="LRR_R13L4/SHOC2-like"/>
</dbReference>
<sequence length="1064" mass="118743">MWCLLKAFQLLHLLLFLLTFQANLSSSSSSITQLCSPEEAAALIQFKTSFSISEYASWNCDHYAGIKSYPKTNSWKEGSNCCSWDGITCDNVNGQVIGLDLSCSQLYGSIPSNSSLFHLPHLQKLNLASNDFNSSKMSSKFGRFASLVYLNLSFASFAGEVPSQISHLSKLVSLDLSWNCYQPLDRHTLEGLVENLTEVRQLFLGDINMSSINPNVLTNLSSSLRALNLEACDLRGKFPKNIFHLPNLKSLYLRRNENLALYFPKLNQTSNLQLLDLSSMFFSTESIDSIGNLQSLKYLDLSWTSFPGGWPKTITNLSSLEHLDASDSSFSGALPNSIGNLVSLEYLNLQSSNLSGSIPISLGNLSQLNHLDLSWNYFSGQIPSSLTNLRQLNHLDLSWNYFSEQIPSSLTNLRQLEFFSLFYNQLEGSIPDEVNAFPNLISLDLSSNLLNGTLPSWLYTVSTLKHIYLNDNKLSGDIKEFQCKSLEQIRFGNNKLKGPIPSSIFQLVNLTTVDFSHLSGFVQINMFSKLQNLQYLDLSYSSLSLNSNGTSADYVFPNLQYLYLSSCNVNEFPQFLKGSKSLQHLDLSNNKIYGKIPKWMWDVGKDSLTFLNLTHNNLTDFEQIPWKGIEILDLSSNFIHGDLPIPPSTTSVFLISNNNLSGELPSLLCNANSFEFLDLSRNNLSGIIPQCFGNLSRSLSVLNLQRNNFCGLIPSVFTKGCHLNYLNLNGNQLEGPLPQDIINCGGLEVLNLGNNKINDTFPHWLESLTQLQVLVLHSNQLHGSFQDPWSNHSFSKIQIFDLSNNYFTGPLPVKYIKNFKAMINLSKDKSARSYMGEYVPSALANFYSYSIEIAIKGVEIELEKIFIALTSIDLSNNEFQGEIPKVIGELDSLKGLNLSHNNLSGCIPTSMGNLTALESLDLSSNKLVGKIPTQLNSLDFLEVLNLSQNQLVGPIPQGKQFDTFGRDSYAGNLGLCGFLLSRSCDNTEAPFFHDSTEALIFHVEADSESGFVWKATFMGYGSGLVLGISAAYIMFTLGRPKWLVRMVEEVGYKLKRYLRGRRNL</sequence>
<keyword evidence="9 12" id="KW-0472">Membrane</keyword>
<evidence type="ECO:0000256" key="3">
    <source>
        <dbReference type="ARBA" id="ARBA00022475"/>
    </source>
</evidence>
<evidence type="ECO:0000256" key="8">
    <source>
        <dbReference type="ARBA" id="ARBA00022989"/>
    </source>
</evidence>
<gene>
    <name evidence="17" type="primary">LOC108662929</name>
</gene>
<evidence type="ECO:0000256" key="13">
    <source>
        <dbReference type="SAM" id="SignalP"/>
    </source>
</evidence>
<dbReference type="InterPro" id="IPR001611">
    <property type="entry name" value="Leu-rich_rpt"/>
</dbReference>
<organism evidence="16 17">
    <name type="scientific">Theobroma cacao</name>
    <name type="common">Cacao</name>
    <name type="synonym">Cocoa</name>
    <dbReference type="NCBI Taxonomy" id="3641"/>
    <lineage>
        <taxon>Eukaryota</taxon>
        <taxon>Viridiplantae</taxon>
        <taxon>Streptophyta</taxon>
        <taxon>Embryophyta</taxon>
        <taxon>Tracheophyta</taxon>
        <taxon>Spermatophyta</taxon>
        <taxon>Magnoliopsida</taxon>
        <taxon>eudicotyledons</taxon>
        <taxon>Gunneridae</taxon>
        <taxon>Pentapetalae</taxon>
        <taxon>rosids</taxon>
        <taxon>malvids</taxon>
        <taxon>Malvales</taxon>
        <taxon>Malvaceae</taxon>
        <taxon>Byttnerioideae</taxon>
        <taxon>Theobroma</taxon>
    </lineage>
</organism>
<dbReference type="PANTHER" id="PTHR48065:SF5">
    <property type="entry name" value="RECEPTOR-LIKE PROTEIN CF-9 HOMOLOG"/>
    <property type="match status" value="1"/>
</dbReference>
<dbReference type="KEGG" id="tcc:108662929"/>
<evidence type="ECO:0000256" key="6">
    <source>
        <dbReference type="ARBA" id="ARBA00022729"/>
    </source>
</evidence>
<dbReference type="PROSITE" id="PS51450">
    <property type="entry name" value="LRR"/>
    <property type="match status" value="1"/>
</dbReference>
<feature type="chain" id="PRO_5044230062" evidence="13">
    <location>
        <begin position="26"/>
        <end position="1064"/>
    </location>
</feature>
<dbReference type="Gramene" id="Tc07v2_t001730.1">
    <property type="protein sequence ID" value="Tc07v2_p001730.1"/>
    <property type="gene ID" value="Tc07v2_g001730"/>
</dbReference>
<dbReference type="GeneID" id="108662929"/>
<name>A0AB32WR69_THECC</name>
<keyword evidence="7" id="KW-0677">Repeat</keyword>
<evidence type="ECO:0000256" key="7">
    <source>
        <dbReference type="ARBA" id="ARBA00022737"/>
    </source>
</evidence>
<keyword evidence="6 13" id="KW-0732">Signal</keyword>
<dbReference type="Pfam" id="PF13855">
    <property type="entry name" value="LRR_8"/>
    <property type="match status" value="3"/>
</dbReference>
<keyword evidence="3" id="KW-1003">Cell membrane</keyword>
<evidence type="ECO:0000256" key="9">
    <source>
        <dbReference type="ARBA" id="ARBA00023136"/>
    </source>
</evidence>
<feature type="domain" description="Leucine-rich repeat-containing N-terminal plant-type" evidence="14">
    <location>
        <begin position="37"/>
        <end position="90"/>
    </location>
</feature>
<comment type="similarity">
    <text evidence="2">Belongs to the RLP family.</text>
</comment>
<dbReference type="PANTHER" id="PTHR48065">
    <property type="entry name" value="OS10G0469600 PROTEIN"/>
    <property type="match status" value="1"/>
</dbReference>
<evidence type="ECO:0000256" key="2">
    <source>
        <dbReference type="ARBA" id="ARBA00009592"/>
    </source>
</evidence>
<evidence type="ECO:0000313" key="16">
    <source>
        <dbReference type="Proteomes" id="UP000694886"/>
    </source>
</evidence>
<evidence type="ECO:0000256" key="5">
    <source>
        <dbReference type="ARBA" id="ARBA00022692"/>
    </source>
</evidence>
<feature type="domain" description="Disease resistance R13L4/SHOC-2-like LRR" evidence="15">
    <location>
        <begin position="249"/>
        <end position="469"/>
    </location>
</feature>
<dbReference type="FunFam" id="3.80.10.10:FF:000095">
    <property type="entry name" value="LRR receptor-like serine/threonine-protein kinase GSO1"/>
    <property type="match status" value="1"/>
</dbReference>
<protein>
    <submittedName>
        <fullName evidence="17">Receptor like protein 30-like</fullName>
    </submittedName>
</protein>
<evidence type="ECO:0000256" key="4">
    <source>
        <dbReference type="ARBA" id="ARBA00022614"/>
    </source>
</evidence>
<dbReference type="RefSeq" id="XP_017980246.1">
    <property type="nucleotide sequence ID" value="XM_018124757.1"/>
</dbReference>
<feature type="signal peptide" evidence="13">
    <location>
        <begin position="1"/>
        <end position="25"/>
    </location>
</feature>
<evidence type="ECO:0000313" key="17">
    <source>
        <dbReference type="RefSeq" id="XP_017980246.1"/>
    </source>
</evidence>